<dbReference type="SUPFAM" id="SSF161111">
    <property type="entry name" value="Cation efflux protein transmembrane domain-like"/>
    <property type="match status" value="1"/>
</dbReference>
<dbReference type="AlphaFoldDB" id="A0A1G6HC30"/>
<dbReference type="InterPro" id="IPR058533">
    <property type="entry name" value="Cation_efflux_TM"/>
</dbReference>
<feature type="transmembrane region" description="Helical" evidence="5">
    <location>
        <begin position="114"/>
        <end position="136"/>
    </location>
</feature>
<evidence type="ECO:0000256" key="1">
    <source>
        <dbReference type="ARBA" id="ARBA00004141"/>
    </source>
</evidence>
<reference evidence="8" key="1">
    <citation type="submission" date="2016-09" db="EMBL/GenBank/DDBJ databases">
        <authorList>
            <person name="Varghese N."/>
            <person name="Submissions S."/>
        </authorList>
    </citation>
    <scope>NUCLEOTIDE SEQUENCE [LARGE SCALE GENOMIC DNA]</scope>
    <source>
        <strain evidence="8">ANC 3699</strain>
    </source>
</reference>
<keyword evidence="8" id="KW-1185">Reference proteome</keyword>
<dbReference type="Proteomes" id="UP000242317">
    <property type="component" value="Unassembled WGS sequence"/>
</dbReference>
<feature type="transmembrane region" description="Helical" evidence="5">
    <location>
        <begin position="91"/>
        <end position="108"/>
    </location>
</feature>
<evidence type="ECO:0000313" key="8">
    <source>
        <dbReference type="Proteomes" id="UP000242317"/>
    </source>
</evidence>
<feature type="transmembrane region" description="Helical" evidence="5">
    <location>
        <begin position="59"/>
        <end position="79"/>
    </location>
</feature>
<dbReference type="GO" id="GO:0008324">
    <property type="term" value="F:monoatomic cation transmembrane transporter activity"/>
    <property type="evidence" value="ECO:0007669"/>
    <property type="project" value="InterPro"/>
</dbReference>
<dbReference type="EMBL" id="FMYK01000002">
    <property type="protein sequence ID" value="SDB91829.1"/>
    <property type="molecule type" value="Genomic_DNA"/>
</dbReference>
<sequence>MVRMTMACNCSPVQQKTLSPKFKKALWIALIINLAMFLIEVFGGMYANSSALWADALDFAGDSMNYAISLAVIGMSLYWRATVALLKGWTMLLFGIFVLVKAGYAYSQGIVPEAITMGTIGVAALVANVVVALILYAFREGDSNMQSVWLCSRNDAIGNIAVIFAAFGVFGTGSMYPDLIVALIMAGLGISSGYTVITNASAERRQSKLLNSCEKA</sequence>
<keyword evidence="2 5" id="KW-0812">Transmembrane</keyword>
<evidence type="ECO:0000313" key="7">
    <source>
        <dbReference type="EMBL" id="SDB91829.1"/>
    </source>
</evidence>
<dbReference type="InterPro" id="IPR027469">
    <property type="entry name" value="Cation_efflux_TMD_sf"/>
</dbReference>
<dbReference type="Gene3D" id="1.20.1510.10">
    <property type="entry name" value="Cation efflux protein transmembrane domain"/>
    <property type="match status" value="1"/>
</dbReference>
<accession>A0A1G6HC30</accession>
<organism evidence="7 8">
    <name type="scientific">Acinetobacter marinus</name>
    <dbReference type="NCBI Taxonomy" id="281375"/>
    <lineage>
        <taxon>Bacteria</taxon>
        <taxon>Pseudomonadati</taxon>
        <taxon>Pseudomonadota</taxon>
        <taxon>Gammaproteobacteria</taxon>
        <taxon>Moraxellales</taxon>
        <taxon>Moraxellaceae</taxon>
        <taxon>Acinetobacter</taxon>
    </lineage>
</organism>
<evidence type="ECO:0000259" key="6">
    <source>
        <dbReference type="Pfam" id="PF01545"/>
    </source>
</evidence>
<evidence type="ECO:0000256" key="2">
    <source>
        <dbReference type="ARBA" id="ARBA00022692"/>
    </source>
</evidence>
<comment type="subcellular location">
    <subcellularLocation>
        <location evidence="1">Membrane</location>
        <topology evidence="1">Multi-pass membrane protein</topology>
    </subcellularLocation>
</comment>
<feature type="transmembrane region" description="Helical" evidence="5">
    <location>
        <begin position="156"/>
        <end position="173"/>
    </location>
</feature>
<proteinExistence type="predicted"/>
<evidence type="ECO:0000256" key="5">
    <source>
        <dbReference type="SAM" id="Phobius"/>
    </source>
</evidence>
<protein>
    <submittedName>
        <fullName evidence="7">Cation efflux family protein</fullName>
    </submittedName>
</protein>
<keyword evidence="3 5" id="KW-1133">Transmembrane helix</keyword>
<evidence type="ECO:0000256" key="4">
    <source>
        <dbReference type="ARBA" id="ARBA00023136"/>
    </source>
</evidence>
<keyword evidence="4 5" id="KW-0472">Membrane</keyword>
<feature type="transmembrane region" description="Helical" evidence="5">
    <location>
        <begin position="25"/>
        <end position="47"/>
    </location>
</feature>
<feature type="domain" description="Cation efflux protein transmembrane" evidence="6">
    <location>
        <begin position="26"/>
        <end position="200"/>
    </location>
</feature>
<dbReference type="GO" id="GO:0016020">
    <property type="term" value="C:membrane"/>
    <property type="evidence" value="ECO:0007669"/>
    <property type="project" value="UniProtKB-SubCell"/>
</dbReference>
<evidence type="ECO:0000256" key="3">
    <source>
        <dbReference type="ARBA" id="ARBA00022989"/>
    </source>
</evidence>
<feature type="transmembrane region" description="Helical" evidence="5">
    <location>
        <begin position="179"/>
        <end position="197"/>
    </location>
</feature>
<gene>
    <name evidence="7" type="ORF">SAMN05421749_10280</name>
</gene>
<name>A0A1G6HC30_9GAMM</name>
<dbReference type="GO" id="GO:0006829">
    <property type="term" value="P:zinc ion transport"/>
    <property type="evidence" value="ECO:0007669"/>
    <property type="project" value="UniProtKB-KW"/>
</dbReference>
<dbReference type="Pfam" id="PF01545">
    <property type="entry name" value="Cation_efflux"/>
    <property type="match status" value="1"/>
</dbReference>